<organism evidence="2 3">
    <name type="scientific">Streptomyces lateritius</name>
    <dbReference type="NCBI Taxonomy" id="67313"/>
    <lineage>
        <taxon>Bacteria</taxon>
        <taxon>Bacillati</taxon>
        <taxon>Actinomycetota</taxon>
        <taxon>Actinomycetes</taxon>
        <taxon>Kitasatosporales</taxon>
        <taxon>Streptomycetaceae</taxon>
        <taxon>Streptomyces</taxon>
    </lineage>
</organism>
<keyword evidence="2" id="KW-0503">Monooxygenase</keyword>
<evidence type="ECO:0000259" key="1">
    <source>
        <dbReference type="Pfam" id="PF03992"/>
    </source>
</evidence>
<evidence type="ECO:0000313" key="3">
    <source>
        <dbReference type="Proteomes" id="UP001603013"/>
    </source>
</evidence>
<accession>A0ABW6YFV1</accession>
<dbReference type="GO" id="GO:0004497">
    <property type="term" value="F:monooxygenase activity"/>
    <property type="evidence" value="ECO:0007669"/>
    <property type="project" value="UniProtKB-KW"/>
</dbReference>
<comment type="caution">
    <text evidence="2">The sequence shown here is derived from an EMBL/GenBank/DDBJ whole genome shotgun (WGS) entry which is preliminary data.</text>
</comment>
<keyword evidence="3" id="KW-1185">Reference proteome</keyword>
<gene>
    <name evidence="2" type="ORF">ACF05T_21805</name>
</gene>
<dbReference type="Gene3D" id="3.30.70.100">
    <property type="match status" value="1"/>
</dbReference>
<dbReference type="Pfam" id="PF03992">
    <property type="entry name" value="ABM"/>
    <property type="match status" value="1"/>
</dbReference>
<name>A0ABW6YFV1_9ACTN</name>
<proteinExistence type="predicted"/>
<dbReference type="InterPro" id="IPR007138">
    <property type="entry name" value="ABM_dom"/>
</dbReference>
<dbReference type="RefSeq" id="WP_391935817.1">
    <property type="nucleotide sequence ID" value="NZ_JBIBSM010000011.1"/>
</dbReference>
<keyword evidence="2" id="KW-0560">Oxidoreductase</keyword>
<feature type="domain" description="ABM" evidence="1">
    <location>
        <begin position="1"/>
        <end position="64"/>
    </location>
</feature>
<reference evidence="2 3" key="1">
    <citation type="submission" date="2024-10" db="EMBL/GenBank/DDBJ databases">
        <title>The Natural Products Discovery Center: Release of the First 8490 Sequenced Strains for Exploring Actinobacteria Biosynthetic Diversity.</title>
        <authorList>
            <person name="Kalkreuter E."/>
            <person name="Kautsar S.A."/>
            <person name="Yang D."/>
            <person name="Bader C.D."/>
            <person name="Teijaro C.N."/>
            <person name="Fluegel L."/>
            <person name="Davis C.M."/>
            <person name="Simpson J.R."/>
            <person name="Lauterbach L."/>
            <person name="Steele A.D."/>
            <person name="Gui C."/>
            <person name="Meng S."/>
            <person name="Li G."/>
            <person name="Viehrig K."/>
            <person name="Ye F."/>
            <person name="Su P."/>
            <person name="Kiefer A.F."/>
            <person name="Nichols A."/>
            <person name="Cepeda A.J."/>
            <person name="Yan W."/>
            <person name="Fan B."/>
            <person name="Jiang Y."/>
            <person name="Adhikari A."/>
            <person name="Zheng C.-J."/>
            <person name="Schuster L."/>
            <person name="Cowan T.M."/>
            <person name="Smanski M.J."/>
            <person name="Chevrette M.G."/>
            <person name="De Carvalho L.P.S."/>
            <person name="Shen B."/>
        </authorList>
    </citation>
    <scope>NUCLEOTIDE SEQUENCE [LARGE SCALE GENOMIC DNA]</scope>
    <source>
        <strain evidence="2 3">NPDC015755</strain>
    </source>
</reference>
<dbReference type="EMBL" id="JBIBSM010000011">
    <property type="protein sequence ID" value="MFF8278721.1"/>
    <property type="molecule type" value="Genomic_DNA"/>
</dbReference>
<evidence type="ECO:0000313" key="2">
    <source>
        <dbReference type="EMBL" id="MFF8278721.1"/>
    </source>
</evidence>
<dbReference type="InterPro" id="IPR011008">
    <property type="entry name" value="Dimeric_a/b-barrel"/>
</dbReference>
<sequence length="204" mass="22436">MYVRTIYTTGDPARLDGVAEALSSEGRRLLSEQPGFRGMGIFVDRDLGKLLVGSWWEDEESRDASFERLSERRSELLSPFARTVAVDNWEAPVARRAESPGPDARFRFVRLEVDPSDVDLLVDTFKNTALPKIEGIPGLAGTSLLVDRARGRAAVGALFDDQASLTASRATLAEVRGETTSKARVVTRSLEEFEVVLTTVVPRP</sequence>
<dbReference type="Proteomes" id="UP001603013">
    <property type="component" value="Unassembled WGS sequence"/>
</dbReference>
<protein>
    <submittedName>
        <fullName evidence="2">Antibiotic biosynthesis monooxygenase</fullName>
    </submittedName>
</protein>
<dbReference type="SUPFAM" id="SSF54909">
    <property type="entry name" value="Dimeric alpha+beta barrel"/>
    <property type="match status" value="1"/>
</dbReference>